<dbReference type="GO" id="GO:0016020">
    <property type="term" value="C:membrane"/>
    <property type="evidence" value="ECO:0007669"/>
    <property type="project" value="TreeGrafter"/>
</dbReference>
<evidence type="ECO:0000256" key="11">
    <source>
        <dbReference type="SAM" id="MobiDB-lite"/>
    </source>
</evidence>
<comment type="similarity">
    <text evidence="1">Belongs to the peptidase M1 family.</text>
</comment>
<feature type="binding site" evidence="9">
    <location>
        <position position="376"/>
    </location>
    <ligand>
        <name>Zn(2+)</name>
        <dbReference type="ChEBI" id="CHEBI:29105"/>
        <note>catalytic</note>
    </ligand>
</feature>
<dbReference type="GO" id="GO:0006508">
    <property type="term" value="P:proteolysis"/>
    <property type="evidence" value="ECO:0007669"/>
    <property type="project" value="UniProtKB-KW"/>
</dbReference>
<comment type="caution">
    <text evidence="15">The sequence shown here is derived from an EMBL/GenBank/DDBJ whole genome shotgun (WGS) entry which is preliminary data.</text>
</comment>
<organism evidence="15 16">
    <name type="scientific">Miscanthus lutarioriparius</name>
    <dbReference type="NCBI Taxonomy" id="422564"/>
    <lineage>
        <taxon>Eukaryota</taxon>
        <taxon>Viridiplantae</taxon>
        <taxon>Streptophyta</taxon>
        <taxon>Embryophyta</taxon>
        <taxon>Tracheophyta</taxon>
        <taxon>Spermatophyta</taxon>
        <taxon>Magnoliopsida</taxon>
        <taxon>Liliopsida</taxon>
        <taxon>Poales</taxon>
        <taxon>Poaceae</taxon>
        <taxon>PACMAD clade</taxon>
        <taxon>Panicoideae</taxon>
        <taxon>Andropogonodae</taxon>
        <taxon>Andropogoneae</taxon>
        <taxon>Saccharinae</taxon>
        <taxon>Miscanthus</taxon>
    </lineage>
</organism>
<dbReference type="GO" id="GO:0042277">
    <property type="term" value="F:peptide binding"/>
    <property type="evidence" value="ECO:0007669"/>
    <property type="project" value="TreeGrafter"/>
</dbReference>
<dbReference type="SUPFAM" id="SSF63737">
    <property type="entry name" value="Leukotriene A4 hydrolase N-terminal domain"/>
    <property type="match status" value="1"/>
</dbReference>
<dbReference type="EMBL" id="CAJGYO010000136">
    <property type="protein sequence ID" value="CAD6341134.1"/>
    <property type="molecule type" value="Genomic_DNA"/>
</dbReference>
<evidence type="ECO:0000256" key="10">
    <source>
        <dbReference type="PIRSR" id="PIRSR634016-4"/>
    </source>
</evidence>
<dbReference type="PRINTS" id="PR00756">
    <property type="entry name" value="ALADIPTASE"/>
</dbReference>
<evidence type="ECO:0000256" key="1">
    <source>
        <dbReference type="ARBA" id="ARBA00010136"/>
    </source>
</evidence>
<dbReference type="InterPro" id="IPR042097">
    <property type="entry name" value="Aminopeptidase_N-like_N_sf"/>
</dbReference>
<evidence type="ECO:0000259" key="13">
    <source>
        <dbReference type="Pfam" id="PF01433"/>
    </source>
</evidence>
<feature type="binding site" evidence="9">
    <location>
        <position position="395"/>
    </location>
    <ligand>
        <name>Zn(2+)</name>
        <dbReference type="ChEBI" id="CHEBI:29105"/>
        <note>catalytic</note>
    </ligand>
</feature>
<dbReference type="FunFam" id="1.10.390.10:FF:000001">
    <property type="entry name" value="Aminopeptidase"/>
    <property type="match status" value="1"/>
</dbReference>
<evidence type="ECO:0000313" key="15">
    <source>
        <dbReference type="EMBL" id="CAD6341134.1"/>
    </source>
</evidence>
<evidence type="ECO:0000256" key="3">
    <source>
        <dbReference type="ARBA" id="ARBA00022670"/>
    </source>
</evidence>
<evidence type="ECO:0000256" key="4">
    <source>
        <dbReference type="ARBA" id="ARBA00022723"/>
    </source>
</evidence>
<feature type="non-terminal residue" evidence="15">
    <location>
        <position position="1"/>
    </location>
</feature>
<evidence type="ECO:0000256" key="7">
    <source>
        <dbReference type="ARBA" id="ARBA00023049"/>
    </source>
</evidence>
<dbReference type="FunFam" id="2.60.40.1730:FF:000009">
    <property type="entry name" value="Aminopeptidase"/>
    <property type="match status" value="1"/>
</dbReference>
<accession>A0A811SIP2</accession>
<keyword evidence="3" id="KW-0645">Protease</keyword>
<feature type="domain" description="Aminopeptidase N-like N-terminal" evidence="14">
    <location>
        <begin position="87"/>
        <end position="265"/>
    </location>
</feature>
<feature type="binding site" evidence="9">
    <location>
        <position position="372"/>
    </location>
    <ligand>
        <name>Zn(2+)</name>
        <dbReference type="ChEBI" id="CHEBI:29105"/>
        <note>catalytic</note>
    </ligand>
</feature>
<gene>
    <name evidence="15" type="ORF">NCGR_LOCUS65232</name>
</gene>
<comment type="cofactor">
    <cofactor evidence="9">
        <name>Zn(2+)</name>
        <dbReference type="ChEBI" id="CHEBI:29105"/>
    </cofactor>
    <text evidence="9">Binds 1 zinc ion per subunit.</text>
</comment>
<dbReference type="GO" id="GO:0070006">
    <property type="term" value="F:metalloaminopeptidase activity"/>
    <property type="evidence" value="ECO:0007669"/>
    <property type="project" value="TreeGrafter"/>
</dbReference>
<evidence type="ECO:0000256" key="8">
    <source>
        <dbReference type="PIRSR" id="PIRSR634016-1"/>
    </source>
</evidence>
<evidence type="ECO:0000256" key="12">
    <source>
        <dbReference type="SAM" id="SignalP"/>
    </source>
</evidence>
<dbReference type="SUPFAM" id="SSF55486">
    <property type="entry name" value="Metalloproteases ('zincins'), catalytic domain"/>
    <property type="match status" value="1"/>
</dbReference>
<dbReference type="Gene3D" id="2.60.40.1730">
    <property type="entry name" value="tricorn interacting facor f3 domain"/>
    <property type="match status" value="1"/>
</dbReference>
<dbReference type="InterPro" id="IPR001930">
    <property type="entry name" value="Peptidase_M1"/>
</dbReference>
<dbReference type="InterPro" id="IPR050344">
    <property type="entry name" value="Peptidase_M1_aminopeptidases"/>
</dbReference>
<evidence type="ECO:0000256" key="6">
    <source>
        <dbReference type="ARBA" id="ARBA00022833"/>
    </source>
</evidence>
<evidence type="ECO:0000256" key="2">
    <source>
        <dbReference type="ARBA" id="ARBA00022438"/>
    </source>
</evidence>
<dbReference type="Pfam" id="PF17900">
    <property type="entry name" value="Peptidase_M1_N"/>
    <property type="match status" value="1"/>
</dbReference>
<feature type="site" description="Transition state stabilizer" evidence="10">
    <location>
        <position position="457"/>
    </location>
</feature>
<feature type="active site" description="Proton acceptor" evidence="8">
    <location>
        <position position="373"/>
    </location>
</feature>
<protein>
    <submittedName>
        <fullName evidence="15">Uncharacterized protein</fullName>
    </submittedName>
</protein>
<evidence type="ECO:0000256" key="5">
    <source>
        <dbReference type="ARBA" id="ARBA00022801"/>
    </source>
</evidence>
<dbReference type="GO" id="GO:0005615">
    <property type="term" value="C:extracellular space"/>
    <property type="evidence" value="ECO:0007669"/>
    <property type="project" value="TreeGrafter"/>
</dbReference>
<evidence type="ECO:0000259" key="14">
    <source>
        <dbReference type="Pfam" id="PF17900"/>
    </source>
</evidence>
<sequence>MQRLLVALLLVSVLPGASGGDAGPPLGGRKMGFAGETAGVLARYFNKDANVEAAAPPGRAPAPPPPPVAGTPAQFRGQPLLPRFAAPRRYDLRIRPDLVACTFSGTASVAVAVSAPTRFLVLNAADLSVDSASIRFRDLAPKEVVFFDDDEILVLGFSKDLPLGEGVLSMKFNGTLNDQMRGFYRSKYQYKGKMKNMAVTQFESVDARRCFPCWDEPAFKAKFKLTLEVPVGMVALSNMPIANQTVAGPIKTVRYVESPLMSTYLVAIVVGLLEYIEGVTPEGTKVRVYTQVGKSDQGKFALDVGIKSLHLYKDYFGTPYPLPKLDMVAIPDFAAGAMENYGLVTFREVALLFDEESSAESSKQSIAITVAHELAHQWFGNLVTMEWWTHLWLNEGFATWMSNLAVDSFFPQWNIWTQFLDDTTAGLKLDSLAESHPIEVEIHHASEVDEIFDAISYDKGASVIRMLQNYLGAERFQ</sequence>
<dbReference type="InterPro" id="IPR027268">
    <property type="entry name" value="Peptidase_M4/M1_CTD_sf"/>
</dbReference>
<dbReference type="InterPro" id="IPR014782">
    <property type="entry name" value="Peptidase_M1_dom"/>
</dbReference>
<keyword evidence="16" id="KW-1185">Reference proteome</keyword>
<dbReference type="Pfam" id="PF01433">
    <property type="entry name" value="Peptidase_M1"/>
    <property type="match status" value="1"/>
</dbReference>
<dbReference type="InterPro" id="IPR045357">
    <property type="entry name" value="Aminopeptidase_N-like_N"/>
</dbReference>
<dbReference type="AlphaFoldDB" id="A0A811SIP2"/>
<feature type="signal peptide" evidence="12">
    <location>
        <begin position="1"/>
        <end position="19"/>
    </location>
</feature>
<feature type="region of interest" description="Disordered" evidence="11">
    <location>
        <begin position="53"/>
        <end position="75"/>
    </location>
</feature>
<evidence type="ECO:0000256" key="9">
    <source>
        <dbReference type="PIRSR" id="PIRSR634016-3"/>
    </source>
</evidence>
<dbReference type="OrthoDB" id="10031169at2759"/>
<keyword evidence="2" id="KW-0031">Aminopeptidase</keyword>
<evidence type="ECO:0000313" key="16">
    <source>
        <dbReference type="Proteomes" id="UP000604825"/>
    </source>
</evidence>
<dbReference type="CDD" id="cd09601">
    <property type="entry name" value="M1_APN-Q_like"/>
    <property type="match status" value="1"/>
</dbReference>
<dbReference type="GO" id="GO:0005737">
    <property type="term" value="C:cytoplasm"/>
    <property type="evidence" value="ECO:0007669"/>
    <property type="project" value="TreeGrafter"/>
</dbReference>
<keyword evidence="5" id="KW-0378">Hydrolase</keyword>
<dbReference type="GO" id="GO:0008270">
    <property type="term" value="F:zinc ion binding"/>
    <property type="evidence" value="ECO:0007669"/>
    <property type="project" value="InterPro"/>
</dbReference>
<dbReference type="PANTHER" id="PTHR11533">
    <property type="entry name" value="PROTEASE M1 ZINC METALLOPROTEASE"/>
    <property type="match status" value="1"/>
</dbReference>
<proteinExistence type="inferred from homology"/>
<feature type="chain" id="PRO_5032268967" evidence="12">
    <location>
        <begin position="20"/>
        <end position="477"/>
    </location>
</feature>
<name>A0A811SIP2_9POAL</name>
<dbReference type="InterPro" id="IPR034016">
    <property type="entry name" value="M1_APN-typ"/>
</dbReference>
<dbReference type="GO" id="GO:0043171">
    <property type="term" value="P:peptide catabolic process"/>
    <property type="evidence" value="ECO:0007669"/>
    <property type="project" value="TreeGrafter"/>
</dbReference>
<dbReference type="PANTHER" id="PTHR11533:SF203">
    <property type="entry name" value="AMINOPEPTIDASE M1-C"/>
    <property type="match status" value="1"/>
</dbReference>
<keyword evidence="4 9" id="KW-0479">Metal-binding</keyword>
<keyword evidence="6 9" id="KW-0862">Zinc</keyword>
<dbReference type="Gene3D" id="1.10.390.10">
    <property type="entry name" value="Neutral Protease Domain 2"/>
    <property type="match status" value="1"/>
</dbReference>
<keyword evidence="12" id="KW-0732">Signal</keyword>
<feature type="domain" description="Peptidase M1 membrane alanine aminopeptidase" evidence="13">
    <location>
        <begin position="300"/>
        <end position="477"/>
    </location>
</feature>
<dbReference type="Proteomes" id="UP000604825">
    <property type="component" value="Unassembled WGS sequence"/>
</dbReference>
<keyword evidence="7" id="KW-0482">Metalloprotease</keyword>
<feature type="compositionally biased region" description="Pro residues" evidence="11">
    <location>
        <begin position="58"/>
        <end position="69"/>
    </location>
</feature>
<reference evidence="15" key="1">
    <citation type="submission" date="2020-10" db="EMBL/GenBank/DDBJ databases">
        <authorList>
            <person name="Han B."/>
            <person name="Lu T."/>
            <person name="Zhao Q."/>
            <person name="Huang X."/>
            <person name="Zhao Y."/>
        </authorList>
    </citation>
    <scope>NUCLEOTIDE SEQUENCE</scope>
</reference>